<dbReference type="InterPro" id="IPR016181">
    <property type="entry name" value="Acyl_CoA_acyltransferase"/>
</dbReference>
<organism evidence="1 2">
    <name type="scientific">Listeria farberi</name>
    <dbReference type="NCBI Taxonomy" id="2713500"/>
    <lineage>
        <taxon>Bacteria</taxon>
        <taxon>Bacillati</taxon>
        <taxon>Bacillota</taxon>
        <taxon>Bacilli</taxon>
        <taxon>Bacillales</taxon>
        <taxon>Listeriaceae</taxon>
        <taxon>Listeria</taxon>
    </lineage>
</organism>
<comment type="caution">
    <text evidence="1">The sequence shown here is derived from an EMBL/GenBank/DDBJ whole genome shotgun (WGS) entry which is preliminary data.</text>
</comment>
<dbReference type="AlphaFoldDB" id="A0A7X1DFK2"/>
<name>A0A7X1DFK2_9LIST</name>
<evidence type="ECO:0008006" key="3">
    <source>
        <dbReference type="Google" id="ProtNLM"/>
    </source>
</evidence>
<dbReference type="Proteomes" id="UP000558070">
    <property type="component" value="Unassembled WGS sequence"/>
</dbReference>
<protein>
    <recommendedName>
        <fullName evidence="3">N-acetyltransferase domain-containing protein</fullName>
    </recommendedName>
</protein>
<dbReference type="EMBL" id="JAARZO010000007">
    <property type="protein sequence ID" value="MBC2288859.1"/>
    <property type="molecule type" value="Genomic_DNA"/>
</dbReference>
<gene>
    <name evidence="1" type="ORF">HCB47_14685</name>
</gene>
<dbReference type="SUPFAM" id="SSF55729">
    <property type="entry name" value="Acyl-CoA N-acyltransferases (Nat)"/>
    <property type="match status" value="1"/>
</dbReference>
<evidence type="ECO:0000313" key="1">
    <source>
        <dbReference type="EMBL" id="MBC2288859.1"/>
    </source>
</evidence>
<dbReference type="RefSeq" id="WP_185608261.1">
    <property type="nucleotide sequence ID" value="NZ_JAARZO010000007.1"/>
</dbReference>
<proteinExistence type="predicted"/>
<sequence>MKLTWYSPPYHKQSFYNLMAPFFAEKIWRYRFPYLINTPEKIWGILKENDKAIGFSSYTVAKKGIELGEIYGLTEEIWEQIALNTLKKINKEESAFCLYTDVKKENKYEWQFFQHKGFEIYRETTHYIFLKRNDEWKKKLV</sequence>
<evidence type="ECO:0000313" key="2">
    <source>
        <dbReference type="Proteomes" id="UP000558070"/>
    </source>
</evidence>
<accession>A0A7X1DFK2</accession>
<reference evidence="1 2" key="1">
    <citation type="submission" date="2020-03" db="EMBL/GenBank/DDBJ databases">
        <title>Soil Listeria distribution.</title>
        <authorList>
            <person name="Liao J."/>
            <person name="Wiedmann M."/>
        </authorList>
    </citation>
    <scope>NUCLEOTIDE SEQUENCE [LARGE SCALE GENOMIC DNA]</scope>
    <source>
        <strain evidence="1 2">FSL L7-0072</strain>
    </source>
</reference>